<evidence type="ECO:0000256" key="4">
    <source>
        <dbReference type="SAM" id="MobiDB-lite"/>
    </source>
</evidence>
<evidence type="ECO:0000256" key="3">
    <source>
        <dbReference type="ARBA" id="ARBA00022729"/>
    </source>
</evidence>
<protein>
    <recommendedName>
        <fullName evidence="6">Fibronectin type-III domain-containing protein</fullName>
    </recommendedName>
</protein>
<gene>
    <name evidence="7" type="ORF">A3F54_04440</name>
</gene>
<reference evidence="7 8" key="1">
    <citation type="journal article" date="2016" name="Nat. Commun.">
        <title>Thousands of microbial genomes shed light on interconnected biogeochemical processes in an aquifer system.</title>
        <authorList>
            <person name="Anantharaman K."/>
            <person name="Brown C.T."/>
            <person name="Hug L.A."/>
            <person name="Sharon I."/>
            <person name="Castelle C.J."/>
            <person name="Probst A.J."/>
            <person name="Thomas B.C."/>
            <person name="Singh A."/>
            <person name="Wilkins M.J."/>
            <person name="Karaoz U."/>
            <person name="Brodie E.L."/>
            <person name="Williams K.H."/>
            <person name="Hubbard S.S."/>
            <person name="Banfield J.F."/>
        </authorList>
    </citation>
    <scope>NUCLEOTIDE SEQUENCE [LARGE SCALE GENOMIC DNA]</scope>
</reference>
<keyword evidence="2" id="KW-0964">Secreted</keyword>
<feature type="transmembrane region" description="Helical" evidence="5">
    <location>
        <begin position="2319"/>
        <end position="2339"/>
    </location>
</feature>
<dbReference type="STRING" id="1798542.A3F54_04440"/>
<dbReference type="InterPro" id="IPR013783">
    <property type="entry name" value="Ig-like_fold"/>
</dbReference>
<dbReference type="InterPro" id="IPR003961">
    <property type="entry name" value="FN3_dom"/>
</dbReference>
<feature type="transmembrane region" description="Helical" evidence="5">
    <location>
        <begin position="14"/>
        <end position="36"/>
    </location>
</feature>
<evidence type="ECO:0000256" key="2">
    <source>
        <dbReference type="ARBA" id="ARBA00022525"/>
    </source>
</evidence>
<dbReference type="GO" id="GO:0005576">
    <property type="term" value="C:extracellular region"/>
    <property type="evidence" value="ECO:0007669"/>
    <property type="project" value="UniProtKB-SubCell"/>
</dbReference>
<evidence type="ECO:0000313" key="8">
    <source>
        <dbReference type="Proteomes" id="UP000176952"/>
    </source>
</evidence>
<dbReference type="Pfam" id="PF17210">
    <property type="entry name" value="SdrD_B"/>
    <property type="match status" value="3"/>
</dbReference>
<dbReference type="InterPro" id="IPR047589">
    <property type="entry name" value="DUF11_rpt"/>
</dbReference>
<evidence type="ECO:0000256" key="5">
    <source>
        <dbReference type="SAM" id="Phobius"/>
    </source>
</evidence>
<keyword evidence="5" id="KW-0472">Membrane</keyword>
<feature type="transmembrane region" description="Helical" evidence="5">
    <location>
        <begin position="1566"/>
        <end position="1585"/>
    </location>
</feature>
<keyword evidence="5" id="KW-1133">Transmembrane helix</keyword>
<dbReference type="EMBL" id="MHKD01000022">
    <property type="protein sequence ID" value="OGY83050.1"/>
    <property type="molecule type" value="Genomic_DNA"/>
</dbReference>
<comment type="caution">
    <text evidence="7">The sequence shown here is derived from an EMBL/GenBank/DDBJ whole genome shotgun (WGS) entry which is preliminary data.</text>
</comment>
<dbReference type="InterPro" id="IPR036116">
    <property type="entry name" value="FN3_sf"/>
</dbReference>
<dbReference type="Gene3D" id="2.60.40.10">
    <property type="entry name" value="Immunoglobulins"/>
    <property type="match status" value="4"/>
</dbReference>
<dbReference type="InterPro" id="IPR051417">
    <property type="entry name" value="SDr/BOS_complex"/>
</dbReference>
<dbReference type="SUPFAM" id="SSF49265">
    <property type="entry name" value="Fibronectin type III"/>
    <property type="match status" value="1"/>
</dbReference>
<dbReference type="Proteomes" id="UP000176952">
    <property type="component" value="Unassembled WGS sequence"/>
</dbReference>
<name>A0A1G2B4B1_9BACT</name>
<comment type="subcellular location">
    <subcellularLocation>
        <location evidence="1">Secreted</location>
    </subcellularLocation>
</comment>
<keyword evidence="3" id="KW-0732">Signal</keyword>
<evidence type="ECO:0000256" key="1">
    <source>
        <dbReference type="ARBA" id="ARBA00004613"/>
    </source>
</evidence>
<evidence type="ECO:0000313" key="7">
    <source>
        <dbReference type="EMBL" id="OGY83050.1"/>
    </source>
</evidence>
<dbReference type="SUPFAM" id="SSF117074">
    <property type="entry name" value="Hypothetical protein PA1324"/>
    <property type="match status" value="3"/>
</dbReference>
<proteinExistence type="predicted"/>
<sequence length="2379" mass="250376">MPDWKIEILKHKKYLFIPIFLGFLTFVSIFAFHTFLPRTTPPALRLSKDSIPAYENVRINIAGSLPEVNQVNLELTHETGSPVEVNTHLSTQKDKGGFFVSLKNALLSPVFASVNGPSSDFLEIARPRHFVPGKYHLKIGLPDQTLLEQDFYWGVLAVNTPKSVYHVGESVNLSLTVLDDNGMTICGGDAEMVVVTPNNDISRLATQDKSLHLSPKCGDTAVDAPPDYTADYVASLPGKYVVVARAQGTNSAWHTIEDQFTVEEATPFSVERHGPTRIYPSNTYPFTLALTATEEWKGEFQEIVPASFAINALSGEATIKQQDDVQIISWPVHLVPGQTTVLEYTFKAPEISPEFYILGPAKLGNDFTEQRVWQIAADAQTKRTCNWVGASSNAWGTAANWSCVFVPDNSGCSGTSNGICYYVSIENTTNNPVLLGSTSRTVSSFEIGTSTNGTSMTIDSAGSLTVEAQGGGVGGFTVGAIEIGGGGTTGTLNLNPTSVGTCLTTPLNSSYTPIKTSGTVTSSNSNCTWSHTGTTGTVTNAGAMSGSFSLSIIGGQSFTNSGTMNMSGGTFTTGGGAAVNCSNATRSNNKFYNFSTGTPSAITTLSGSCLIGGVLTVDNSTLNTGTGTHELSGSGTPLVVSGAGGVFSAGATNTMMYSGSSATNIAGETYSNLTLQPTSGSPTYTFPSSDTTTINIDLTIGNGTNAVTASTGTAGSDPNIDAKDDLTINANAALSGAGGGNITVNGNVSGGGTIELTGGTFEQRVAAAKNFASSSGSNNWAFNNLTLSNSSATSKTVTTSSGGSGGIGVTGTLRIGKSGDGVSANTVLDAGSRVWTLSGSTGSPLVLLASPAGSLTANASTMNFTDTADMVIPALTYYNLGVGTTSDSSAATTYDLDDTTTVNNVLTVGNASSTNTDVLNLGTYTLTLPGSGTPLNLTSKGALSPGTSTVNFTNATSATIPAAGYYHLKFSPASGTPTYTLASGTLETTDFEITGAGNATINADTSDPIVNIDGDLTIGSGDTFSASATADFTIAQDFTNNGTYTANSGGVTFDSSATSTITGATSFHDFDSSTAGKTIQFQSATGGAPVFTFGGTMALTGASGNKINLYSNSLNDQWLAHFNSEQSSLTYVNVRDAGCDTGTADVIFDNTSSDADGNGSCWVFSLPPNSPSTLAQKTTGNTAISSDGWTNSTSVLFSAAVSDPDAADNLKICVEAQPLGTGFTNTATACGSLVAYSGSPVTASVTPTLTNNTQYHWQARVQDEFGNTSSWVSFGTNAETASDFGIDTTAPSGGSVYDGTQSGTDVLYNDGSLTQLSANWSGSDATVSGLDHYEYSIGTAAGGTDIKTWTNVSADTSVTATGLTLVTAQLYYFNVRAVDEAGNTQSAVSSNGQRVLPIPPNSGFSPAEGARVASQKPTLSWNAPGDPAVRYHVCISKSNQPASKCTLSYTSNSGTPRVQVQTALTDETTYYWQVRSRDALNKYSSWSAAQSFYVNTSLDPELTITKTVGINVNTLSLGKDSSSIGFVDSILTLFGTTPTFAAGGFSSDNFSTILKILERIFMGPELLFFVAGLCIAAIMNLLFSVKHPKHLPIFLFLSPQRSFQKVAPRKKDGTFITSYFSYYKRAKSTKGALLSAVLLVVAKIAVGLVLSASLSTPSDVFAFSDNNKTVSPGDVLTYRVDWSNAGDGSATSFSLSDEFPDGTTYVAGSAVVNGSSKTDKNDNDAVTATEAGIVFSLGTLAEKNADTETDTGYVLFQVSVDNPATASSIANAASYVYSESDDAETTNTTTNPVTSFSISGTVFDDANRDEEKGDAETGFSAIAVKLYEDSNANDTLETETDALIASATTDEFGEYAFSNLGAATYFVSLDESALPSSDWKISTENGNPRKVIVDEDADKNDQNFGYYDSSIADVDADLPLNASIGDVVWHDLDRDKTQDIQENGLEGTSVQLFKNNDSDNHTLNIDTDSFIGIIKTNSNGNYNFTGLNSGVYFVGIDVKASDDISSHNYILTTDNNPKRVVLSENDQLYAAADFGFALPTSRIGDAVFEDKNANGLFDAQERGLSRVDVRLYADTNQNQTLEQDADTLVGETETSDLGFYSFDHVARGKYLVSVDEKTLPFDTFSLTTAGNPLATEITTNTNQNNTAVDFGFVEVSEKDKKVSESSNTADSAVDAVSEEDKPADYVEPTELENNLGENQQKLAESLVLNINVNDTSLFADGSIVDSNTLTLENVDSFNISGNAAGCAFCTVSILVYSDPLTFTDTTDAEGNWSVDIPLKLLTSEEHVIYAQINNGVDTSPWIKIAVVDLSAQKEDRSMWVYYIVPVLIVIVFIGFFILVRYSKALRSKFISLLKYFKPGKKKHTTGKKRQGNFHEKHKP</sequence>
<evidence type="ECO:0000259" key="6">
    <source>
        <dbReference type="PROSITE" id="PS50853"/>
    </source>
</evidence>
<dbReference type="InterPro" id="IPR033764">
    <property type="entry name" value="Sdr_B"/>
</dbReference>
<dbReference type="PANTHER" id="PTHR23303">
    <property type="entry name" value="CARBOXYPEPTIDASE REGULATORY REGION-CONTAINING"/>
    <property type="match status" value="1"/>
</dbReference>
<accession>A0A1G2B4B1</accession>
<dbReference type="PROSITE" id="PS50853">
    <property type="entry name" value="FN3"/>
    <property type="match status" value="1"/>
</dbReference>
<keyword evidence="5" id="KW-0812">Transmembrane</keyword>
<feature type="domain" description="Fibronectin type-III" evidence="6">
    <location>
        <begin position="1400"/>
        <end position="1499"/>
    </location>
</feature>
<organism evidence="7 8">
    <name type="scientific">Candidatus Kerfeldbacteria bacterium RIFCSPHIGHO2_12_FULL_48_17</name>
    <dbReference type="NCBI Taxonomy" id="1798542"/>
    <lineage>
        <taxon>Bacteria</taxon>
        <taxon>Candidatus Kerfeldiibacteriota</taxon>
    </lineage>
</organism>
<feature type="region of interest" description="Disordered" evidence="4">
    <location>
        <begin position="2360"/>
        <end position="2379"/>
    </location>
</feature>
<dbReference type="CDD" id="cd00063">
    <property type="entry name" value="FN3"/>
    <property type="match status" value="1"/>
</dbReference>
<feature type="region of interest" description="Disordered" evidence="4">
    <location>
        <begin position="2161"/>
        <end position="2181"/>
    </location>
</feature>
<feature type="transmembrane region" description="Helical" evidence="5">
    <location>
        <begin position="1632"/>
        <end position="1654"/>
    </location>
</feature>
<dbReference type="NCBIfam" id="TIGR01451">
    <property type="entry name" value="B_ant_repeat"/>
    <property type="match status" value="1"/>
</dbReference>